<dbReference type="GO" id="GO:0005634">
    <property type="term" value="C:nucleus"/>
    <property type="evidence" value="ECO:0007669"/>
    <property type="project" value="TreeGrafter"/>
</dbReference>
<feature type="domain" description="RING-type" evidence="2">
    <location>
        <begin position="386"/>
        <end position="437"/>
    </location>
</feature>
<dbReference type="InterPro" id="IPR001841">
    <property type="entry name" value="Znf_RING"/>
</dbReference>
<keyword evidence="1" id="KW-0862">Zinc</keyword>
<evidence type="ECO:0000313" key="3">
    <source>
        <dbReference type="EMBL" id="CDW80922.1"/>
    </source>
</evidence>
<dbReference type="GO" id="GO:0061630">
    <property type="term" value="F:ubiquitin protein ligase activity"/>
    <property type="evidence" value="ECO:0007669"/>
    <property type="project" value="TreeGrafter"/>
</dbReference>
<keyword evidence="1" id="KW-0863">Zinc-finger</keyword>
<organism evidence="3 4">
    <name type="scientific">Stylonychia lemnae</name>
    <name type="common">Ciliate</name>
    <dbReference type="NCBI Taxonomy" id="5949"/>
    <lineage>
        <taxon>Eukaryota</taxon>
        <taxon>Sar</taxon>
        <taxon>Alveolata</taxon>
        <taxon>Ciliophora</taxon>
        <taxon>Intramacronucleata</taxon>
        <taxon>Spirotrichea</taxon>
        <taxon>Stichotrichia</taxon>
        <taxon>Sporadotrichida</taxon>
        <taxon>Oxytrichidae</taxon>
        <taxon>Stylonychinae</taxon>
        <taxon>Stylonychia</taxon>
    </lineage>
</organism>
<dbReference type="GO" id="GO:0005886">
    <property type="term" value="C:plasma membrane"/>
    <property type="evidence" value="ECO:0007669"/>
    <property type="project" value="TreeGrafter"/>
</dbReference>
<dbReference type="PANTHER" id="PTHR45943">
    <property type="entry name" value="E3 UBIQUITIN-PROTEIN LIGASE MYCBP2"/>
    <property type="match status" value="1"/>
</dbReference>
<name>A0A078AHF2_STYLE</name>
<evidence type="ECO:0000259" key="2">
    <source>
        <dbReference type="PROSITE" id="PS50089"/>
    </source>
</evidence>
<dbReference type="Proteomes" id="UP000039865">
    <property type="component" value="Unassembled WGS sequence"/>
</dbReference>
<gene>
    <name evidence="3" type="primary">Contig4484.g4785</name>
    <name evidence="3" type="ORF">STYLEM_9928</name>
</gene>
<dbReference type="OMA" id="IRCERRC"/>
<dbReference type="SMART" id="SM00184">
    <property type="entry name" value="RING"/>
    <property type="match status" value="1"/>
</dbReference>
<accession>A0A078AHF2</accession>
<proteinExistence type="predicted"/>
<protein>
    <submittedName>
        <fullName evidence="3">E3 ubiquitin-protein ligase</fullName>
    </submittedName>
</protein>
<keyword evidence="4" id="KW-1185">Reference proteome</keyword>
<dbReference type="EMBL" id="CCKQ01009443">
    <property type="protein sequence ID" value="CDW80922.1"/>
    <property type="molecule type" value="Genomic_DNA"/>
</dbReference>
<dbReference type="InParanoid" id="A0A078AHF2"/>
<sequence>MQNPNNRSNGPEQSLLFHFDCDCGQVEVDRVGVKKHYFKCIEAKNQYEDLTQLVMKLMTQSNDRKKLNLSCILSMLSHEIQDNLKIEQNNNHVNHQIGNNRPQKFEQVNQVPPKNIGFNQTLNQSASYNEDMNEFNFSSTGGQNLGTGFKNPQFDEQAYFEQMRQLQYQETCKYCERVFTECASKSQQLKCPDCGGTVQEWEAREILTQKELEEIENLQKAQLLAQNKNLVSCSCGEYMEVVPGKIDMNQKDDKGAPISQDAAVHMSMFRVRCNNCQKNFCAKCQSEPYHLGKTCEQHKEFKEAAKCRYCLNKLNGPPPSMNPAFKEVCRQAVCIDLMAKQCAKMLACGHPCCGIKDEKECLPCLHPLCVKKNPQLTLDQNADEYCGICYTEGLGQAPCVQLECNHIYHIECIMKKVMGRWPGPRIVFGFLDCPGCKGRIKASKCEPLNRELALALKIEEEVIKKAVERSKYEGLEKDPRIADPNDIYYNNIQKYAMYKLAYYQCFQCKIPYFGGMKDCIQAQQEGQQYKLEELVCGKCSAVSIGAGIANCQKHGTDYIEFKCRFCCSLAQWFCWGTTHFCEPCHKRQVDGDYVSKKTKAELPQCGSAEKCPLKLKHPENGDEFAMGCAVCRNEAANQKDF</sequence>
<dbReference type="GO" id="GO:0008270">
    <property type="term" value="F:zinc ion binding"/>
    <property type="evidence" value="ECO:0007669"/>
    <property type="project" value="UniProtKB-KW"/>
</dbReference>
<dbReference type="AlphaFoldDB" id="A0A078AHF2"/>
<dbReference type="InterPro" id="IPR013083">
    <property type="entry name" value="Znf_RING/FYVE/PHD"/>
</dbReference>
<evidence type="ECO:0000256" key="1">
    <source>
        <dbReference type="PROSITE-ProRule" id="PRU00175"/>
    </source>
</evidence>
<dbReference type="PANTHER" id="PTHR45943:SF2">
    <property type="entry name" value="RING-TYPE DOMAIN-CONTAINING PROTEIN"/>
    <property type="match status" value="1"/>
</dbReference>
<evidence type="ECO:0000313" key="4">
    <source>
        <dbReference type="Proteomes" id="UP000039865"/>
    </source>
</evidence>
<dbReference type="SMART" id="SM01197">
    <property type="entry name" value="FANCL_C"/>
    <property type="match status" value="1"/>
</dbReference>
<dbReference type="SUPFAM" id="SSF57850">
    <property type="entry name" value="RING/U-box"/>
    <property type="match status" value="1"/>
</dbReference>
<dbReference type="OrthoDB" id="6050183at2759"/>
<keyword evidence="1" id="KW-0479">Metal-binding</keyword>
<reference evidence="3 4" key="1">
    <citation type="submission" date="2014-06" db="EMBL/GenBank/DDBJ databases">
        <authorList>
            <person name="Swart Estienne"/>
        </authorList>
    </citation>
    <scope>NUCLEOTIDE SEQUENCE [LARGE SCALE GENOMIC DNA]</scope>
    <source>
        <strain evidence="3 4">130c</strain>
    </source>
</reference>
<dbReference type="PROSITE" id="PS50089">
    <property type="entry name" value="ZF_RING_2"/>
    <property type="match status" value="1"/>
</dbReference>
<dbReference type="Gene3D" id="3.30.40.10">
    <property type="entry name" value="Zinc/RING finger domain, C3HC4 (zinc finger)"/>
    <property type="match status" value="1"/>
</dbReference>